<feature type="region of interest" description="Disordered" evidence="3">
    <location>
        <begin position="165"/>
        <end position="189"/>
    </location>
</feature>
<dbReference type="PANTHER" id="PTHR30461:SF2">
    <property type="entry name" value="SERINE RECOMBINASE PINE-RELATED"/>
    <property type="match status" value="1"/>
</dbReference>
<dbReference type="SMART" id="SM00857">
    <property type="entry name" value="Resolvase"/>
    <property type="match status" value="1"/>
</dbReference>
<organism evidence="5 6">
    <name type="scientific">Fictibacillus barbaricus</name>
    <dbReference type="NCBI Taxonomy" id="182136"/>
    <lineage>
        <taxon>Bacteria</taxon>
        <taxon>Bacillati</taxon>
        <taxon>Bacillota</taxon>
        <taxon>Bacilli</taxon>
        <taxon>Bacillales</taxon>
        <taxon>Fictibacillaceae</taxon>
        <taxon>Fictibacillus</taxon>
    </lineage>
</organism>
<dbReference type="InterPro" id="IPR006119">
    <property type="entry name" value="Resolv_N"/>
</dbReference>
<evidence type="ECO:0000259" key="4">
    <source>
        <dbReference type="PROSITE" id="PS51736"/>
    </source>
</evidence>
<keyword evidence="2" id="KW-0233">DNA recombination</keyword>
<dbReference type="RefSeq" id="WP_310262030.1">
    <property type="nucleotide sequence ID" value="NZ_JAVDWA010000010.1"/>
</dbReference>
<dbReference type="PANTHER" id="PTHR30461">
    <property type="entry name" value="DNA-INVERTASE FROM LAMBDOID PROPHAGE"/>
    <property type="match status" value="1"/>
</dbReference>
<dbReference type="Pfam" id="PF00239">
    <property type="entry name" value="Resolvase"/>
    <property type="match status" value="1"/>
</dbReference>
<dbReference type="SUPFAM" id="SSF53041">
    <property type="entry name" value="Resolvase-like"/>
    <property type="match status" value="1"/>
</dbReference>
<comment type="caution">
    <text evidence="5">The sequence shown here is derived from an EMBL/GenBank/DDBJ whole genome shotgun (WGS) entry which is preliminary data.</text>
</comment>
<reference evidence="5 6" key="1">
    <citation type="submission" date="2023-07" db="EMBL/GenBank/DDBJ databases">
        <title>Sorghum-associated microbial communities from plants grown in Nebraska, USA.</title>
        <authorList>
            <person name="Schachtman D."/>
        </authorList>
    </citation>
    <scope>NUCLEOTIDE SEQUENCE [LARGE SCALE GENOMIC DNA]</scope>
    <source>
        <strain evidence="5 6">BE211</strain>
    </source>
</reference>
<dbReference type="CDD" id="cd00338">
    <property type="entry name" value="Ser_Recombinase"/>
    <property type="match status" value="1"/>
</dbReference>
<dbReference type="InterPro" id="IPR036162">
    <property type="entry name" value="Resolvase-like_N_sf"/>
</dbReference>
<dbReference type="Proteomes" id="UP001258181">
    <property type="component" value="Unassembled WGS sequence"/>
</dbReference>
<dbReference type="PROSITE" id="PS51736">
    <property type="entry name" value="RECOMBINASES_3"/>
    <property type="match status" value="1"/>
</dbReference>
<dbReference type="InterPro" id="IPR050639">
    <property type="entry name" value="SSR_resolvase"/>
</dbReference>
<protein>
    <submittedName>
        <fullName evidence="5">DNA invertase Pin-like site-specific DNA recombinase</fullName>
    </submittedName>
</protein>
<sequence>MKKTVIYLRQSLNTDKQPHSISMQKDMALEYAEKRDWIIHEVYDEGNRSARKTTLDERPQLKRLLNDVETGKIERILVFKRDRLARKVQQYIEIYRILKKYKVDLHFTADNEPPPFEGAASEFIEAILAGIAEHEANNIVQRLIYSKIPLIKKGLWQVGSPPFAYESKKKKKSDSKEEDEEPIKELKEGESNLRHIPDKVKTVRTLYSEVDAISTDIVDKRDFSFFCKCLKENENLASLTPKQIWDIIVQPLHIGKMVQRLDGNEYSIDNEVTQTLRILTYEEEGLWYKANDIVKQLDVPESITGEKSEDDEGLEEELPMAKLEHVLRCGTCKEPLIAIKKVYKCKTKTCKNAPKINKLDEEVFQRVWAYLIKKGEHQWGKLKEILEKRYGEPFKARITYLDNEISLLENKIKSHFQQLLKYPSEDNQEQLSYLVNCYKEKSKELEKYESLHFHNKQFLNHLDKKETLDLISDINLTEIQKQNILSLVKVVHYHRKKTPDIRCLIPTYRGEK</sequence>
<evidence type="ECO:0000256" key="3">
    <source>
        <dbReference type="SAM" id="MobiDB-lite"/>
    </source>
</evidence>
<evidence type="ECO:0000313" key="6">
    <source>
        <dbReference type="Proteomes" id="UP001258181"/>
    </source>
</evidence>
<proteinExistence type="predicted"/>
<keyword evidence="6" id="KW-1185">Reference proteome</keyword>
<accession>A0ABU1U5B8</accession>
<gene>
    <name evidence="5" type="ORF">J2X07_003676</name>
</gene>
<feature type="domain" description="Resolvase/invertase-type recombinase catalytic" evidence="4">
    <location>
        <begin position="3"/>
        <end position="154"/>
    </location>
</feature>
<keyword evidence="1" id="KW-0238">DNA-binding</keyword>
<evidence type="ECO:0000256" key="1">
    <source>
        <dbReference type="ARBA" id="ARBA00023125"/>
    </source>
</evidence>
<name>A0ABU1U5B8_9BACL</name>
<dbReference type="EMBL" id="JAVDWA010000010">
    <property type="protein sequence ID" value="MDR7074679.1"/>
    <property type="molecule type" value="Genomic_DNA"/>
</dbReference>
<evidence type="ECO:0000313" key="5">
    <source>
        <dbReference type="EMBL" id="MDR7074679.1"/>
    </source>
</evidence>
<evidence type="ECO:0000256" key="2">
    <source>
        <dbReference type="ARBA" id="ARBA00023172"/>
    </source>
</evidence>
<dbReference type="Gene3D" id="3.40.50.1390">
    <property type="entry name" value="Resolvase, N-terminal catalytic domain"/>
    <property type="match status" value="1"/>
</dbReference>